<sequence length="58" mass="6354">MAGPSNGIGGKADRPPMGRGGSFLILPRPAWLFHKFACLIVWNDLPNEWHVTLVKIGI</sequence>
<proteinExistence type="predicted"/>
<name>A0ABM9ICH2_9BACT</name>
<protein>
    <submittedName>
        <fullName evidence="1">Uncharacterized protein</fullName>
    </submittedName>
</protein>
<accession>A0ABM9ICH2</accession>
<organism evidence="1 2">
    <name type="scientific">Candidatus Methylacidiphilum fumarolicum</name>
    <dbReference type="NCBI Taxonomy" id="591154"/>
    <lineage>
        <taxon>Bacteria</taxon>
        <taxon>Pseudomonadati</taxon>
        <taxon>Verrucomicrobiota</taxon>
        <taxon>Methylacidiphilae</taxon>
        <taxon>Methylacidiphilales</taxon>
        <taxon>Methylacidiphilaceae</taxon>
        <taxon>Methylacidiphilum (ex Ratnadevi et al. 2023)</taxon>
    </lineage>
</organism>
<evidence type="ECO:0000313" key="2">
    <source>
        <dbReference type="Proteomes" id="UP001161497"/>
    </source>
</evidence>
<evidence type="ECO:0000313" key="1">
    <source>
        <dbReference type="EMBL" id="CAI9085374.1"/>
    </source>
</evidence>
<keyword evidence="2" id="KW-1185">Reference proteome</keyword>
<dbReference type="EMBL" id="OX458932">
    <property type="protein sequence ID" value="CAI9085374.1"/>
    <property type="molecule type" value="Genomic_DNA"/>
</dbReference>
<dbReference type="Proteomes" id="UP001161497">
    <property type="component" value="Chromosome"/>
</dbReference>
<gene>
    <name evidence="1" type="ORF">MFUM_1003</name>
</gene>
<reference evidence="1" key="1">
    <citation type="submission" date="2023-03" db="EMBL/GenBank/DDBJ databases">
        <authorList>
            <person name="Cremers G."/>
            <person name="Picone N."/>
        </authorList>
    </citation>
    <scope>NUCLEOTIDE SEQUENCE</scope>
    <source>
        <strain evidence="1">Sample_alias</strain>
    </source>
</reference>